<dbReference type="InterPro" id="IPR008266">
    <property type="entry name" value="Tyr_kinase_AS"/>
</dbReference>
<dbReference type="Gene3D" id="1.10.510.10">
    <property type="entry name" value="Transferase(Phosphotransferase) domain 1"/>
    <property type="match status" value="1"/>
</dbReference>
<sequence>MGSAVLSGLEPSLIVQNVKRDGPGPVAIGGFADIWCGMIEDQKVCLKVLRLVEEPDEELQRFYREALVWQQLEHPNILPFLGVNEELFHPSFCLISPWMKNRNVISFLDRDPAYNRYTLLTDIAAGIAYLHSRKPAIVHGDIRGANVLVTDDFRCCLTDFGLTLVRDDFLSQRWTTSSTPMKGAIRWMAPELLDPDDSGVLSHTSRDIYAFGMTVIEILTLQLPFYDQRTDYAVLACVVTGKRPPRPQTSLCTEALWDLTVRCWAQDPLDRPEAREVHESLQSMQ</sequence>
<dbReference type="HOGENOM" id="CLU_000288_7_18_1"/>
<organism evidence="2 3">
    <name type="scientific">Collybiopsis luxurians FD-317 M1</name>
    <dbReference type="NCBI Taxonomy" id="944289"/>
    <lineage>
        <taxon>Eukaryota</taxon>
        <taxon>Fungi</taxon>
        <taxon>Dikarya</taxon>
        <taxon>Basidiomycota</taxon>
        <taxon>Agaricomycotina</taxon>
        <taxon>Agaricomycetes</taxon>
        <taxon>Agaricomycetidae</taxon>
        <taxon>Agaricales</taxon>
        <taxon>Marasmiineae</taxon>
        <taxon>Omphalotaceae</taxon>
        <taxon>Collybiopsis</taxon>
        <taxon>Collybiopsis luxurians</taxon>
    </lineage>
</organism>
<feature type="domain" description="Protein kinase" evidence="1">
    <location>
        <begin position="20"/>
        <end position="281"/>
    </location>
</feature>
<dbReference type="InterPro" id="IPR051681">
    <property type="entry name" value="Ser/Thr_Kinases-Pseudokinases"/>
</dbReference>
<dbReference type="PIRSF" id="PIRSF000654">
    <property type="entry name" value="Integrin-linked_kinase"/>
    <property type="match status" value="1"/>
</dbReference>
<accession>A0A0D0CSD8</accession>
<evidence type="ECO:0000313" key="2">
    <source>
        <dbReference type="EMBL" id="KIK58563.1"/>
    </source>
</evidence>
<dbReference type="PANTHER" id="PTHR44329:SF214">
    <property type="entry name" value="PROTEIN KINASE DOMAIN-CONTAINING PROTEIN"/>
    <property type="match status" value="1"/>
</dbReference>
<dbReference type="InterPro" id="IPR000719">
    <property type="entry name" value="Prot_kinase_dom"/>
</dbReference>
<dbReference type="PROSITE" id="PS50011">
    <property type="entry name" value="PROTEIN_KINASE_DOM"/>
    <property type="match status" value="1"/>
</dbReference>
<dbReference type="InterPro" id="IPR001245">
    <property type="entry name" value="Ser-Thr/Tyr_kinase_cat_dom"/>
</dbReference>
<dbReference type="OrthoDB" id="4062651at2759"/>
<dbReference type="EMBL" id="KN834784">
    <property type="protein sequence ID" value="KIK58563.1"/>
    <property type="molecule type" value="Genomic_DNA"/>
</dbReference>
<dbReference type="AlphaFoldDB" id="A0A0D0CSD8"/>
<protein>
    <recommendedName>
        <fullName evidence="1">Protein kinase domain-containing protein</fullName>
    </recommendedName>
</protein>
<dbReference type="PROSITE" id="PS00109">
    <property type="entry name" value="PROTEIN_KINASE_TYR"/>
    <property type="match status" value="1"/>
</dbReference>
<gene>
    <name evidence="2" type="ORF">GYMLUDRAFT_170833</name>
</gene>
<dbReference type="Pfam" id="PF07714">
    <property type="entry name" value="PK_Tyr_Ser-Thr"/>
    <property type="match status" value="1"/>
</dbReference>
<evidence type="ECO:0000259" key="1">
    <source>
        <dbReference type="PROSITE" id="PS50011"/>
    </source>
</evidence>
<proteinExistence type="predicted"/>
<dbReference type="PANTHER" id="PTHR44329">
    <property type="entry name" value="SERINE/THREONINE-PROTEIN KINASE TNNI3K-RELATED"/>
    <property type="match status" value="1"/>
</dbReference>
<name>A0A0D0CSD8_9AGAR</name>
<dbReference type="GO" id="GO:0005524">
    <property type="term" value="F:ATP binding"/>
    <property type="evidence" value="ECO:0007669"/>
    <property type="project" value="InterPro"/>
</dbReference>
<dbReference type="GO" id="GO:0004674">
    <property type="term" value="F:protein serine/threonine kinase activity"/>
    <property type="evidence" value="ECO:0007669"/>
    <property type="project" value="TreeGrafter"/>
</dbReference>
<dbReference type="SUPFAM" id="SSF56112">
    <property type="entry name" value="Protein kinase-like (PK-like)"/>
    <property type="match status" value="1"/>
</dbReference>
<dbReference type="InterPro" id="IPR011009">
    <property type="entry name" value="Kinase-like_dom_sf"/>
</dbReference>
<keyword evidence="3" id="KW-1185">Reference proteome</keyword>
<dbReference type="Proteomes" id="UP000053593">
    <property type="component" value="Unassembled WGS sequence"/>
</dbReference>
<reference evidence="2 3" key="1">
    <citation type="submission" date="2014-04" db="EMBL/GenBank/DDBJ databases">
        <title>Evolutionary Origins and Diversification of the Mycorrhizal Mutualists.</title>
        <authorList>
            <consortium name="DOE Joint Genome Institute"/>
            <consortium name="Mycorrhizal Genomics Consortium"/>
            <person name="Kohler A."/>
            <person name="Kuo A."/>
            <person name="Nagy L.G."/>
            <person name="Floudas D."/>
            <person name="Copeland A."/>
            <person name="Barry K.W."/>
            <person name="Cichocki N."/>
            <person name="Veneault-Fourrey C."/>
            <person name="LaButti K."/>
            <person name="Lindquist E.A."/>
            <person name="Lipzen A."/>
            <person name="Lundell T."/>
            <person name="Morin E."/>
            <person name="Murat C."/>
            <person name="Riley R."/>
            <person name="Ohm R."/>
            <person name="Sun H."/>
            <person name="Tunlid A."/>
            <person name="Henrissat B."/>
            <person name="Grigoriev I.V."/>
            <person name="Hibbett D.S."/>
            <person name="Martin F."/>
        </authorList>
    </citation>
    <scope>NUCLEOTIDE SEQUENCE [LARGE SCALE GENOMIC DNA]</scope>
    <source>
        <strain evidence="2 3">FD-317 M1</strain>
    </source>
</reference>
<evidence type="ECO:0000313" key="3">
    <source>
        <dbReference type="Proteomes" id="UP000053593"/>
    </source>
</evidence>